<organism evidence="5 6">
    <name type="scientific">Thalassiosira pseudonana</name>
    <name type="common">Marine diatom</name>
    <name type="synonym">Cyclotella nana</name>
    <dbReference type="NCBI Taxonomy" id="35128"/>
    <lineage>
        <taxon>Eukaryota</taxon>
        <taxon>Sar</taxon>
        <taxon>Stramenopiles</taxon>
        <taxon>Ochrophyta</taxon>
        <taxon>Bacillariophyta</taxon>
        <taxon>Coscinodiscophyceae</taxon>
        <taxon>Thalassiosirophycidae</taxon>
        <taxon>Thalassiosirales</taxon>
        <taxon>Thalassiosiraceae</taxon>
        <taxon>Thalassiosira</taxon>
    </lineage>
</organism>
<feature type="compositionally biased region" description="Basic residues" evidence="1">
    <location>
        <begin position="382"/>
        <end position="392"/>
    </location>
</feature>
<evidence type="ECO:0000313" key="5">
    <source>
        <dbReference type="EMBL" id="EED96222.1"/>
    </source>
</evidence>
<evidence type="ECO:0000259" key="3">
    <source>
        <dbReference type="Pfam" id="PF08083"/>
    </source>
</evidence>
<dbReference type="EMBL" id="CM000638">
    <property type="protein sequence ID" value="EED96222.1"/>
    <property type="molecule type" value="Genomic_DNA"/>
</dbReference>
<dbReference type="GO" id="GO:0071013">
    <property type="term" value="C:catalytic step 2 spliceosome"/>
    <property type="evidence" value="ECO:0000318"/>
    <property type="project" value="GO_Central"/>
</dbReference>
<dbReference type="GO" id="GO:0097157">
    <property type="term" value="F:pre-mRNA intronic binding"/>
    <property type="evidence" value="ECO:0000318"/>
    <property type="project" value="GO_Central"/>
</dbReference>
<dbReference type="KEGG" id="tps:THAPSDRAFT_991"/>
<evidence type="ECO:0000256" key="1">
    <source>
        <dbReference type="SAM" id="MobiDB-lite"/>
    </source>
</evidence>
<feature type="compositionally biased region" description="Basic and acidic residues" evidence="1">
    <location>
        <begin position="35"/>
        <end position="49"/>
    </location>
</feature>
<feature type="region of interest" description="Disordered" evidence="1">
    <location>
        <begin position="157"/>
        <end position="186"/>
    </location>
</feature>
<sequence length="1724" mass="195672">MLLVLMSVHLGKPPLLFAIHVDLNTGTSEVSTSPRRLEETDDPGREKESTPLIGQQIKNMAATRVQQIEGGATRELDVVNESQYVKSESSVRSILIDEALSTWSKALVSVVGDGMADSTDNNDALQCTFTTSYEDTSSNMMSVAGVVNEADDVNRITRPSNDDVGYESADRHATANEPDGAVDVNDGDAASSSYFMRGYTPLNFDMNAMVMADDSDDEDDDVGAQHHVVRGNINDEVMRGDMFTSGYYHMAAPTRRTNDHVAGIASVREEGGGGAHTHGHAESESDPESEENDLVPADFALLAEQALRGLDEEHRTVLGGTDQLSLGVEAQTTAASALSSSATNEAAAAGTHESDLKLPTETPMKDEEPETTESLQQLLQHSHQHQQSKHQHPPLPSGQQPPLPPPSSYQPSPPSAPLTLEEKSKRWTKLQSKRYSHRRRFASLNSSGTGPSAPQKELLPPEHVRKILADHGDMSSKRYSADKRVYLGALKYVPHAVFKLLENMPMPGENVRTVPVLYHVTGAISFVIEVPKVIEPVYLAQWGSAWVMMRREKRDRRHFKRMRFPPFDDEEPVLDYADHILGVEPPAPIRMEFGSDDMDEDDDEDGLDDVERFVASWLYDNKPLSEPVDYDDFEDNSDDEEGSEEGSYGSKRYHRRNDDLAGFRVPGGRFTNGPSYRTWRLPTPVMSCLYRLAGPLVSTHLLDPNHRHLFHLPEFLTAKALNIAIPGGPKFDPLYRDVPGKEEEDWNEFNDVNKIIIRHPIRSEYRIAFPHVYNSRPRKVVVGGGGYHHPQLCYVGEDDDNDDAVGEEDEFNEDVMLPLVGETDEGYDGSEGDNVWLMHDDLDDEEDAVDAADGALWAVDEEIQTSICLQPLLSERVSRELNYPTKVRVSYQKLLKNWVLNQLHSRPNVKKNKKVLFKSLKATKFFRCTELDWVEVGLQVCRQGHNMLNLLINRNQLNYLHLDYNFDFKPTKTSIPGRERRVDLYTFNHVGQLTGMYRYKYRLMRQIRMCKDLKHLIYCRFNTGPVGKGPGVGFWAPSWKVWLFFLRGITPLLERWLGNLLARQFEGRHSKAQAKNVTKQRVESYFDLELRASVMHDILDMMPQGVKQNKSRVILSHLSAAGSKAEQENCHSVTSQRGLSVLEGEYRWLKAEEERQHNYLKDGPYVSAEEAVAIYTTVVHWLESRKFTPIPFRPLSYKHDTKLLILALERLKEGLGLQIRLNSAAREELALSRIKGHLLTMRTFKEVGIEFMDMYSHISPVYNIEPLEKITDAYLDQYLWYEADKRHLFPNWIKGRLRASSASGLQDVWDVDENGDSVVMLQSELEKMYEKIDLTLLNRLLRLIVDHNIADYITAKNNVSIAYKDMMYTNSYGLIRGLQFSSFIVQYYGLVLDLLVLGLARASELAGMPRRPNEYLTFADVETEVSHPIRLYTRYMDKVYMLFKFDGEESKDLIQRYLIEHPDPNNENAVGYRNKMCWPRDCRMRLLKRDVNVGRAIFWDIKNRLPRSITTLDWDNSFWIKVEVALKDLILTDYGKKNNANVSSLTQSEIRDIILGMEISPPSLQRQQVAEIEAQSREQSQMTATTTKTTNVHGEQIVTTQYEAAIFHSKTDWRVRTISATNLHLRTKHIYVSSEDISGEGLTYVLPKNILSTFITIADLRTQVADYLYGITPPDKDQVREVMCIVTVPQVGNHQSVTLPKALPGHEMLESWSLSGGFTHNHTS</sequence>
<dbReference type="InterPro" id="IPR012337">
    <property type="entry name" value="RNaseH-like_sf"/>
</dbReference>
<evidence type="ECO:0000313" key="6">
    <source>
        <dbReference type="Proteomes" id="UP000001449"/>
    </source>
</evidence>
<gene>
    <name evidence="5" type="ORF">THAPSDRAFT_991</name>
</gene>
<dbReference type="InterPro" id="IPR012591">
    <property type="entry name" value="PRO8NT"/>
</dbReference>
<dbReference type="InParanoid" id="B8BT10"/>
<feature type="region of interest" description="Disordered" evidence="1">
    <location>
        <begin position="269"/>
        <end position="292"/>
    </location>
</feature>
<feature type="compositionally biased region" description="Acidic residues" evidence="1">
    <location>
        <begin position="628"/>
        <end position="644"/>
    </location>
</feature>
<evidence type="ECO:0000259" key="4">
    <source>
        <dbReference type="Pfam" id="PF10598"/>
    </source>
</evidence>
<feature type="compositionally biased region" description="Basic and acidic residues" evidence="1">
    <location>
        <begin position="352"/>
        <end position="366"/>
    </location>
</feature>
<protein>
    <recommendedName>
        <fullName evidence="7">MPN domain-containing protein</fullName>
    </recommendedName>
</protein>
<dbReference type="Pfam" id="PF10598">
    <property type="entry name" value="RRM_4"/>
    <property type="match status" value="1"/>
</dbReference>
<feature type="region of interest" description="Disordered" evidence="1">
    <location>
        <begin position="628"/>
        <end position="653"/>
    </location>
</feature>
<feature type="compositionally biased region" description="Low complexity" evidence="1">
    <location>
        <begin position="337"/>
        <end position="351"/>
    </location>
</feature>
<dbReference type="GO" id="GO:0030619">
    <property type="term" value="F:U1 snRNA binding"/>
    <property type="evidence" value="ECO:0000318"/>
    <property type="project" value="GO_Central"/>
</dbReference>
<feature type="compositionally biased region" description="Polar residues" evidence="1">
    <location>
        <begin position="443"/>
        <end position="452"/>
    </location>
</feature>
<dbReference type="GO" id="GO:0017070">
    <property type="term" value="F:U6 snRNA binding"/>
    <property type="evidence" value="ECO:0000318"/>
    <property type="project" value="GO_Central"/>
</dbReference>
<dbReference type="PaxDb" id="35128-Thaps991"/>
<feature type="compositionally biased region" description="Pro residues" evidence="1">
    <location>
        <begin position="393"/>
        <end position="416"/>
    </location>
</feature>
<accession>B8BT10</accession>
<reference evidence="5 6" key="1">
    <citation type="journal article" date="2004" name="Science">
        <title>The genome of the diatom Thalassiosira pseudonana: ecology, evolution, and metabolism.</title>
        <authorList>
            <person name="Armbrust E.V."/>
            <person name="Berges J.A."/>
            <person name="Bowler C."/>
            <person name="Green B.R."/>
            <person name="Martinez D."/>
            <person name="Putnam N.H."/>
            <person name="Zhou S."/>
            <person name="Allen A.E."/>
            <person name="Apt K.E."/>
            <person name="Bechner M."/>
            <person name="Brzezinski M.A."/>
            <person name="Chaal B.K."/>
            <person name="Chiovitti A."/>
            <person name="Davis A.K."/>
            <person name="Demarest M.S."/>
            <person name="Detter J.C."/>
            <person name="Glavina T."/>
            <person name="Goodstein D."/>
            <person name="Hadi M.Z."/>
            <person name="Hellsten U."/>
            <person name="Hildebrand M."/>
            <person name="Jenkins B.D."/>
            <person name="Jurka J."/>
            <person name="Kapitonov V.V."/>
            <person name="Kroger N."/>
            <person name="Lau W.W."/>
            <person name="Lane T.W."/>
            <person name="Larimer F.W."/>
            <person name="Lippmeier J.C."/>
            <person name="Lucas S."/>
            <person name="Medina M."/>
            <person name="Montsant A."/>
            <person name="Obornik M."/>
            <person name="Parker M.S."/>
            <person name="Palenik B."/>
            <person name="Pazour G.J."/>
            <person name="Richardson P.M."/>
            <person name="Rynearson T.A."/>
            <person name="Saito M.A."/>
            <person name="Schwartz D.C."/>
            <person name="Thamatrakoln K."/>
            <person name="Valentin K."/>
            <person name="Vardi A."/>
            <person name="Wilkerson F.P."/>
            <person name="Rokhsar D.S."/>
        </authorList>
    </citation>
    <scope>NUCLEOTIDE SEQUENCE [LARGE SCALE GENOMIC DNA]</scope>
    <source>
        <strain evidence="5 6">CCMP1335</strain>
    </source>
</reference>
<feature type="region of interest" description="Disordered" evidence="1">
    <location>
        <begin position="337"/>
        <end position="457"/>
    </location>
</feature>
<dbReference type="eggNOG" id="KOG1795">
    <property type="taxonomic scope" value="Eukaryota"/>
</dbReference>
<feature type="compositionally biased region" description="Low complexity" evidence="1">
    <location>
        <begin position="372"/>
        <end position="381"/>
    </location>
</feature>
<dbReference type="RefSeq" id="XP_002286581.1">
    <property type="nucleotide sequence ID" value="XM_002286545.1"/>
</dbReference>
<evidence type="ECO:0008006" key="7">
    <source>
        <dbReference type="Google" id="ProtNLM"/>
    </source>
</evidence>
<feature type="compositionally biased region" description="Basic residues" evidence="1">
    <location>
        <begin position="426"/>
        <end position="441"/>
    </location>
</feature>
<dbReference type="STRING" id="35128.B8BT10"/>
<feature type="domain" description="RNA recognition motif spliceosomal PrP8" evidence="4">
    <location>
        <begin position="1330"/>
        <end position="1420"/>
    </location>
</feature>
<dbReference type="FunFam" id="1.20.80.40:FF:000004">
    <property type="entry name" value="Predicted protein"/>
    <property type="match status" value="1"/>
</dbReference>
<name>B8BT10_THAPS</name>
<reference evidence="5 6" key="2">
    <citation type="journal article" date="2008" name="Nature">
        <title>The Phaeodactylum genome reveals the evolutionary history of diatom genomes.</title>
        <authorList>
            <person name="Bowler C."/>
            <person name="Allen A.E."/>
            <person name="Badger J.H."/>
            <person name="Grimwood J."/>
            <person name="Jabbari K."/>
            <person name="Kuo A."/>
            <person name="Maheswari U."/>
            <person name="Martens C."/>
            <person name="Maumus F."/>
            <person name="Otillar R.P."/>
            <person name="Rayko E."/>
            <person name="Salamov A."/>
            <person name="Vandepoele K."/>
            <person name="Beszteri B."/>
            <person name="Gruber A."/>
            <person name="Heijde M."/>
            <person name="Katinka M."/>
            <person name="Mock T."/>
            <person name="Valentin K."/>
            <person name="Verret F."/>
            <person name="Berges J.A."/>
            <person name="Brownlee C."/>
            <person name="Cadoret J.P."/>
            <person name="Chiovitti A."/>
            <person name="Choi C.J."/>
            <person name="Coesel S."/>
            <person name="De Martino A."/>
            <person name="Detter J.C."/>
            <person name="Durkin C."/>
            <person name="Falciatore A."/>
            <person name="Fournet J."/>
            <person name="Haruta M."/>
            <person name="Huysman M.J."/>
            <person name="Jenkins B.D."/>
            <person name="Jiroutova K."/>
            <person name="Jorgensen R.E."/>
            <person name="Joubert Y."/>
            <person name="Kaplan A."/>
            <person name="Kroger N."/>
            <person name="Kroth P.G."/>
            <person name="La Roche J."/>
            <person name="Lindquist E."/>
            <person name="Lommer M."/>
            <person name="Martin-Jezequel V."/>
            <person name="Lopez P.J."/>
            <person name="Lucas S."/>
            <person name="Mangogna M."/>
            <person name="McGinnis K."/>
            <person name="Medlin L.K."/>
            <person name="Montsant A."/>
            <person name="Oudot-Le Secq M.P."/>
            <person name="Napoli C."/>
            <person name="Obornik M."/>
            <person name="Parker M.S."/>
            <person name="Petit J.L."/>
            <person name="Porcel B.M."/>
            <person name="Poulsen N."/>
            <person name="Robison M."/>
            <person name="Rychlewski L."/>
            <person name="Rynearson T.A."/>
            <person name="Schmutz J."/>
            <person name="Shapiro H."/>
            <person name="Siaut M."/>
            <person name="Stanley M."/>
            <person name="Sussman M.R."/>
            <person name="Taylor A.R."/>
            <person name="Vardi A."/>
            <person name="von Dassow P."/>
            <person name="Vyverman W."/>
            <person name="Willis A."/>
            <person name="Wyrwicz L.S."/>
            <person name="Rokhsar D.S."/>
            <person name="Weissenbach J."/>
            <person name="Armbrust E.V."/>
            <person name="Green B.R."/>
            <person name="Van de Peer Y."/>
            <person name="Grigoriev I.V."/>
        </authorList>
    </citation>
    <scope>NUCLEOTIDE SEQUENCE [LARGE SCALE GENOMIC DNA]</scope>
    <source>
        <strain evidence="5 6">CCMP1335</strain>
    </source>
</reference>
<dbReference type="Pfam" id="PF08082">
    <property type="entry name" value="PRO8NT"/>
    <property type="match status" value="1"/>
</dbReference>
<dbReference type="InterPro" id="IPR012592">
    <property type="entry name" value="PROCN"/>
</dbReference>
<dbReference type="SUPFAM" id="SSF53098">
    <property type="entry name" value="Ribonuclease H-like"/>
    <property type="match status" value="1"/>
</dbReference>
<keyword evidence="6" id="KW-1185">Reference proteome</keyword>
<dbReference type="Gene3D" id="1.20.80.40">
    <property type="match status" value="1"/>
</dbReference>
<dbReference type="PANTHER" id="PTHR11140:SF0">
    <property type="entry name" value="PRE-MRNA-PROCESSING-SPLICING FACTOR 8"/>
    <property type="match status" value="1"/>
</dbReference>
<dbReference type="Pfam" id="PF08083">
    <property type="entry name" value="PROCN"/>
    <property type="match status" value="2"/>
</dbReference>
<feature type="domain" description="PROCN" evidence="3">
    <location>
        <begin position="985"/>
        <end position="1121"/>
    </location>
</feature>
<feature type="domain" description="PROCN" evidence="3">
    <location>
        <begin position="875"/>
        <end position="974"/>
    </location>
</feature>
<feature type="domain" description="PRO8NT" evidence="2">
    <location>
        <begin position="456"/>
        <end position="597"/>
    </location>
</feature>
<dbReference type="Gene3D" id="3.40.140.10">
    <property type="entry name" value="Cytidine Deaminase, domain 2"/>
    <property type="match status" value="1"/>
</dbReference>
<evidence type="ECO:0000259" key="2">
    <source>
        <dbReference type="Pfam" id="PF08082"/>
    </source>
</evidence>
<dbReference type="PANTHER" id="PTHR11140">
    <property type="entry name" value="PRE-MRNA SPLICING FACTOR PRP8"/>
    <property type="match status" value="1"/>
</dbReference>
<dbReference type="GO" id="GO:0030620">
    <property type="term" value="F:U2 snRNA binding"/>
    <property type="evidence" value="ECO:0000318"/>
    <property type="project" value="GO_Central"/>
</dbReference>
<proteinExistence type="predicted"/>
<dbReference type="InterPro" id="IPR043173">
    <property type="entry name" value="Prp8_domainIV_fingers"/>
</dbReference>
<feature type="region of interest" description="Disordered" evidence="1">
    <location>
        <begin position="27"/>
        <end position="49"/>
    </location>
</feature>
<dbReference type="Proteomes" id="UP000001449">
    <property type="component" value="Chromosome 1"/>
</dbReference>
<dbReference type="GO" id="GO:0000244">
    <property type="term" value="P:spliceosomal tri-snRNP complex assembly"/>
    <property type="evidence" value="ECO:0000318"/>
    <property type="project" value="GO_Central"/>
</dbReference>
<dbReference type="FunFam" id="3.40.140.10:FF:000109">
    <property type="entry name" value="Predicted protein"/>
    <property type="match status" value="1"/>
</dbReference>
<dbReference type="GO" id="GO:0030623">
    <property type="term" value="F:U5 snRNA binding"/>
    <property type="evidence" value="ECO:0000318"/>
    <property type="project" value="GO_Central"/>
</dbReference>
<dbReference type="GeneID" id="7442885"/>
<dbReference type="GO" id="GO:0005682">
    <property type="term" value="C:U5 snRNP"/>
    <property type="evidence" value="ECO:0000318"/>
    <property type="project" value="GO_Central"/>
</dbReference>
<dbReference type="HOGENOM" id="CLU_240197_0_0_1"/>
<dbReference type="InterPro" id="IPR027652">
    <property type="entry name" value="PRP8"/>
</dbReference>
<dbReference type="InterPro" id="IPR019582">
    <property type="entry name" value="RRM_spliceosomal_PrP8"/>
</dbReference>